<dbReference type="GO" id="GO:0055088">
    <property type="term" value="P:lipid homeostasis"/>
    <property type="evidence" value="ECO:0007669"/>
    <property type="project" value="TreeGrafter"/>
</dbReference>
<keyword evidence="6" id="KW-0274">FAD</keyword>
<evidence type="ECO:0000256" key="4">
    <source>
        <dbReference type="ARBA" id="ARBA00012870"/>
    </source>
</evidence>
<dbReference type="InterPro" id="IPR012258">
    <property type="entry name" value="Acyl-CoA_oxidase"/>
</dbReference>
<dbReference type="PANTHER" id="PTHR10909">
    <property type="entry name" value="ELECTRON TRANSPORT OXIDOREDUCTASE"/>
    <property type="match status" value="1"/>
</dbReference>
<dbReference type="InterPro" id="IPR009100">
    <property type="entry name" value="AcylCoA_DH/oxidase_NM_dom_sf"/>
</dbReference>
<evidence type="ECO:0000313" key="15">
    <source>
        <dbReference type="EMBL" id="ROR97089.1"/>
    </source>
</evidence>
<gene>
    <name evidence="15" type="ORF">EDD28_1682</name>
</gene>
<evidence type="ECO:0000256" key="10">
    <source>
        <dbReference type="ARBA" id="ARBA00023140"/>
    </source>
</evidence>
<evidence type="ECO:0000256" key="7">
    <source>
        <dbReference type="ARBA" id="ARBA00022832"/>
    </source>
</evidence>
<evidence type="ECO:0000256" key="1">
    <source>
        <dbReference type="ARBA" id="ARBA00001974"/>
    </source>
</evidence>
<dbReference type="Gene3D" id="1.20.140.10">
    <property type="entry name" value="Butyryl-CoA Dehydrogenase, subunit A, domain 3"/>
    <property type="match status" value="2"/>
</dbReference>
<comment type="similarity">
    <text evidence="3">Belongs to the acyl-CoA oxidase family.</text>
</comment>
<evidence type="ECO:0000313" key="16">
    <source>
        <dbReference type="Proteomes" id="UP000275356"/>
    </source>
</evidence>
<evidence type="ECO:0000259" key="14">
    <source>
        <dbReference type="Pfam" id="PF22924"/>
    </source>
</evidence>
<dbReference type="GO" id="GO:0005504">
    <property type="term" value="F:fatty acid binding"/>
    <property type="evidence" value="ECO:0007669"/>
    <property type="project" value="TreeGrafter"/>
</dbReference>
<keyword evidence="9" id="KW-0443">Lipid metabolism</keyword>
<dbReference type="InterPro" id="IPR036250">
    <property type="entry name" value="AcylCo_DH-like_C"/>
</dbReference>
<evidence type="ECO:0000256" key="9">
    <source>
        <dbReference type="ARBA" id="ARBA00023098"/>
    </source>
</evidence>
<evidence type="ECO:0000256" key="5">
    <source>
        <dbReference type="ARBA" id="ARBA00022630"/>
    </source>
</evidence>
<dbReference type="GO" id="GO:0033540">
    <property type="term" value="P:fatty acid beta-oxidation using acyl-CoA oxidase"/>
    <property type="evidence" value="ECO:0007669"/>
    <property type="project" value="TreeGrafter"/>
</dbReference>
<keyword evidence="8" id="KW-0560">Oxidoreductase</keyword>
<proteinExistence type="inferred from homology"/>
<feature type="domain" description="Acyl-CoA oxidase/dehydrogenase middle" evidence="13">
    <location>
        <begin position="154"/>
        <end position="271"/>
    </location>
</feature>
<dbReference type="Pfam" id="PF01756">
    <property type="entry name" value="ACOX"/>
    <property type="match status" value="1"/>
</dbReference>
<dbReference type="FunFam" id="1.20.140.10:FF:000007">
    <property type="entry name" value="Acyl-coenzyme A oxidase"/>
    <property type="match status" value="1"/>
</dbReference>
<dbReference type="GO" id="GO:0071949">
    <property type="term" value="F:FAD binding"/>
    <property type="evidence" value="ECO:0007669"/>
    <property type="project" value="InterPro"/>
</dbReference>
<dbReference type="Pfam" id="PF02770">
    <property type="entry name" value="Acyl-CoA_dh_M"/>
    <property type="match status" value="1"/>
</dbReference>
<dbReference type="Proteomes" id="UP000275356">
    <property type="component" value="Unassembled WGS sequence"/>
</dbReference>
<evidence type="ECO:0000256" key="2">
    <source>
        <dbReference type="ARBA" id="ARBA00004275"/>
    </source>
</evidence>
<dbReference type="InterPro" id="IPR055060">
    <property type="entry name" value="ACOX_C_alpha1"/>
</dbReference>
<keyword evidence="10" id="KW-0576">Peroxisome</keyword>
<dbReference type="SUPFAM" id="SSF47203">
    <property type="entry name" value="Acyl-CoA dehydrogenase C-terminal domain-like"/>
    <property type="match status" value="2"/>
</dbReference>
<protein>
    <recommendedName>
        <fullName evidence="4">acyl-CoA oxidase</fullName>
        <ecNumber evidence="4">1.3.3.6</ecNumber>
    </recommendedName>
</protein>
<dbReference type="GO" id="GO:0003997">
    <property type="term" value="F:acyl-CoA oxidase activity"/>
    <property type="evidence" value="ECO:0007669"/>
    <property type="project" value="UniProtKB-EC"/>
</dbReference>
<dbReference type="InterPro" id="IPR002655">
    <property type="entry name" value="Acyl-CoA_oxidase_C"/>
</dbReference>
<dbReference type="PANTHER" id="PTHR10909:SF382">
    <property type="entry name" value="ACYL-COENZYME A OXIDASE"/>
    <property type="match status" value="1"/>
</dbReference>
<dbReference type="OrthoDB" id="1144545at2"/>
<dbReference type="Pfam" id="PF22924">
    <property type="entry name" value="ACOX_C_alpha1"/>
    <property type="match status" value="1"/>
</dbReference>
<evidence type="ECO:0000256" key="8">
    <source>
        <dbReference type="ARBA" id="ARBA00023002"/>
    </source>
</evidence>
<keyword evidence="16" id="KW-1185">Reference proteome</keyword>
<evidence type="ECO:0000259" key="13">
    <source>
        <dbReference type="Pfam" id="PF02770"/>
    </source>
</evidence>
<comment type="cofactor">
    <cofactor evidence="1">
        <name>FAD</name>
        <dbReference type="ChEBI" id="CHEBI:57692"/>
    </cofactor>
</comment>
<dbReference type="FunFam" id="1.20.140.10:FF:000010">
    <property type="entry name" value="Acyl-coenzyme A oxidase"/>
    <property type="match status" value="1"/>
</dbReference>
<dbReference type="PIRSF" id="PIRSF000168">
    <property type="entry name" value="Acyl-CoA_oxidase"/>
    <property type="match status" value="1"/>
</dbReference>
<organism evidence="15 16">
    <name type="scientific">Salana multivorans</name>
    <dbReference type="NCBI Taxonomy" id="120377"/>
    <lineage>
        <taxon>Bacteria</taxon>
        <taxon>Bacillati</taxon>
        <taxon>Actinomycetota</taxon>
        <taxon>Actinomycetes</taxon>
        <taxon>Micrococcales</taxon>
        <taxon>Beutenbergiaceae</taxon>
        <taxon>Salana</taxon>
    </lineage>
</organism>
<name>A0A3N2DBB0_9MICO</name>
<dbReference type="Gene3D" id="2.40.110.10">
    <property type="entry name" value="Butyryl-CoA Dehydrogenase, subunit A, domain 2"/>
    <property type="match status" value="1"/>
</dbReference>
<comment type="subcellular location">
    <subcellularLocation>
        <location evidence="2">Peroxisome</location>
    </subcellularLocation>
</comment>
<dbReference type="InterPro" id="IPR006091">
    <property type="entry name" value="Acyl-CoA_Oxase/DH_mid-dom"/>
</dbReference>
<dbReference type="InterPro" id="IPR046373">
    <property type="entry name" value="Acyl-CoA_Oxase/DH_mid-dom_sf"/>
</dbReference>
<dbReference type="RefSeq" id="WP_123739186.1">
    <property type="nucleotide sequence ID" value="NZ_RKHQ01000001.1"/>
</dbReference>
<keyword evidence="7" id="KW-0276">Fatty acid metabolism</keyword>
<dbReference type="AlphaFoldDB" id="A0A3N2DBB0"/>
<sequence length="700" mass="76339">MTTAPRSARPTSTSEPVPSDAVALSSRARAQISDALDGRWRDLRRHTRDVAAEPGLVGIPGLPMPEHRARVLACLADLASRGEVQRAFPTRLGGGDNPGGNIAAFEELLVADPSLQIKAGVQWGLFGAAVLHLGTQHNHDELLPGIMSLEVPGAFAMTEIGHGSDVASIGTTATYDPDAEEFVIHTPFRGAWKEYLGNAALHGVAAVVFAQLVTGGVNHGVHAFYVPLRDTSREPDERGAYPMLPGVRSEDDGYKGGLNGIDNGRLAFDHVRVPRTNLLDRYGRVDPDGTYSSPIASPGRRFFTMLSTLVQGRVSLGGASAVASKMGLAIAVRYAEQRRQFPGADGVETVLMDYGTHRRRLLPLLARTYAVQLLHNDLLERFHGVFAGERDTDADREDLETLAAAAKPLATWHALETLQTCREACGGAGYMAANRIVGLRADLDVYVTFEGDNTVLLQLVGKRLLTDYGRETATMDVAGQARWVAKRAGDMALYRTPLRRASQSVRDWGSKARSASELRDPAVQRELLEDRVETMIEEIALRLRPSLKGSPEEKAAAFDANQAELVEAARAHGELMQWEAFTEALDSVTDPDGRRVLTWLRDLFGLHLIESHLAWYVVNGRLSAQRARTVTSYIERLLLRLRPYALQLVEVFGYGDAQLRADIATPAESERQAEAMAYHAALRESGDAPVSEKDLLKRAG</sequence>
<evidence type="ECO:0000256" key="11">
    <source>
        <dbReference type="SAM" id="MobiDB-lite"/>
    </source>
</evidence>
<dbReference type="SUPFAM" id="SSF56645">
    <property type="entry name" value="Acyl-CoA dehydrogenase NM domain-like"/>
    <property type="match status" value="1"/>
</dbReference>
<feature type="domain" description="Acyl-CoA oxidase C-terminal" evidence="12">
    <location>
        <begin position="520"/>
        <end position="663"/>
    </location>
</feature>
<evidence type="ECO:0000256" key="6">
    <source>
        <dbReference type="ARBA" id="ARBA00022827"/>
    </source>
</evidence>
<accession>A0A3N2DBB0</accession>
<feature type="domain" description="Acyl-CoA oxidase C-alpha1" evidence="14">
    <location>
        <begin position="307"/>
        <end position="465"/>
    </location>
</feature>
<dbReference type="EMBL" id="RKHQ01000001">
    <property type="protein sequence ID" value="ROR97089.1"/>
    <property type="molecule type" value="Genomic_DNA"/>
</dbReference>
<reference evidence="15 16" key="1">
    <citation type="submission" date="2018-11" db="EMBL/GenBank/DDBJ databases">
        <title>Sequencing the genomes of 1000 actinobacteria strains.</title>
        <authorList>
            <person name="Klenk H.-P."/>
        </authorList>
    </citation>
    <scope>NUCLEOTIDE SEQUENCE [LARGE SCALE GENOMIC DNA]</scope>
    <source>
        <strain evidence="15 16">DSM 13521</strain>
    </source>
</reference>
<dbReference type="EC" id="1.3.3.6" evidence="4"/>
<feature type="region of interest" description="Disordered" evidence="11">
    <location>
        <begin position="1"/>
        <end position="22"/>
    </location>
</feature>
<feature type="compositionally biased region" description="Polar residues" evidence="11">
    <location>
        <begin position="1"/>
        <end position="16"/>
    </location>
</feature>
<dbReference type="FunFam" id="2.40.110.10:FF:000005">
    <property type="entry name" value="Acyl-coenzyme A oxidase"/>
    <property type="match status" value="1"/>
</dbReference>
<comment type="caution">
    <text evidence="15">The sequence shown here is derived from an EMBL/GenBank/DDBJ whole genome shotgun (WGS) entry which is preliminary data.</text>
</comment>
<evidence type="ECO:0000256" key="3">
    <source>
        <dbReference type="ARBA" id="ARBA00006288"/>
    </source>
</evidence>
<keyword evidence="5" id="KW-0285">Flavoprotein</keyword>
<evidence type="ECO:0000259" key="12">
    <source>
        <dbReference type="Pfam" id="PF01756"/>
    </source>
</evidence>